<keyword evidence="1" id="KW-0472">Membrane</keyword>
<name>A0A841J572_9SPHI</name>
<accession>A0A841J572</accession>
<gene>
    <name evidence="2" type="ORF">HDF22_000460</name>
</gene>
<dbReference type="Proteomes" id="UP000548326">
    <property type="component" value="Unassembled WGS sequence"/>
</dbReference>
<dbReference type="EMBL" id="JACHCA010000001">
    <property type="protein sequence ID" value="MBB6126359.1"/>
    <property type="molecule type" value="Genomic_DNA"/>
</dbReference>
<protein>
    <recommendedName>
        <fullName evidence="4">Prepilin-type N-terminal cleavage/methylation domain-containing protein</fullName>
    </recommendedName>
</protein>
<organism evidence="2 3">
    <name type="scientific">Mucilaginibacter lappiensis</name>
    <dbReference type="NCBI Taxonomy" id="354630"/>
    <lineage>
        <taxon>Bacteria</taxon>
        <taxon>Pseudomonadati</taxon>
        <taxon>Bacteroidota</taxon>
        <taxon>Sphingobacteriia</taxon>
        <taxon>Sphingobacteriales</taxon>
        <taxon>Sphingobacteriaceae</taxon>
        <taxon>Mucilaginibacter</taxon>
    </lineage>
</organism>
<feature type="transmembrane region" description="Helical" evidence="1">
    <location>
        <begin position="20"/>
        <end position="41"/>
    </location>
</feature>
<evidence type="ECO:0000313" key="2">
    <source>
        <dbReference type="EMBL" id="MBB6126359.1"/>
    </source>
</evidence>
<proteinExistence type="predicted"/>
<keyword evidence="1" id="KW-1133">Transmembrane helix</keyword>
<reference evidence="2 3" key="1">
    <citation type="submission" date="2020-08" db="EMBL/GenBank/DDBJ databases">
        <title>Genomic Encyclopedia of Type Strains, Phase IV (KMG-V): Genome sequencing to study the core and pangenomes of soil and plant-associated prokaryotes.</title>
        <authorList>
            <person name="Whitman W."/>
        </authorList>
    </citation>
    <scope>NUCLEOTIDE SEQUENCE [LARGE SCALE GENOMIC DNA]</scope>
    <source>
        <strain evidence="2 3">MP601</strain>
    </source>
</reference>
<comment type="caution">
    <text evidence="2">The sequence shown here is derived from an EMBL/GenBank/DDBJ whole genome shotgun (WGS) entry which is preliminary data.</text>
</comment>
<evidence type="ECO:0008006" key="4">
    <source>
        <dbReference type="Google" id="ProtNLM"/>
    </source>
</evidence>
<evidence type="ECO:0000313" key="3">
    <source>
        <dbReference type="Proteomes" id="UP000548326"/>
    </source>
</evidence>
<dbReference type="RefSeq" id="WP_183585370.1">
    <property type="nucleotide sequence ID" value="NZ_JACHCA010000001.1"/>
</dbReference>
<dbReference type="AlphaFoldDB" id="A0A841J572"/>
<evidence type="ECO:0000256" key="1">
    <source>
        <dbReference type="SAM" id="Phobius"/>
    </source>
</evidence>
<sequence>MVRGQVKLNGKLQASTILEVVVSMVIIILIFGTAMMIFANVTRLSLSVKKMQAQAILQEILLQAPSQNENKNESSQIDGFRIERQFKPVENEPELTQVTLTAFDDNQEQAAQVQQIIIQDHVSN</sequence>
<keyword evidence="1" id="KW-0812">Transmembrane</keyword>